<evidence type="ECO:0000256" key="1">
    <source>
        <dbReference type="SAM" id="MobiDB-lite"/>
    </source>
</evidence>
<dbReference type="EMBL" id="KQ989524">
    <property type="protein sequence ID" value="KZV54398.1"/>
    <property type="molecule type" value="Genomic_DNA"/>
</dbReference>
<dbReference type="AlphaFoldDB" id="A0A2Z7DAJ3"/>
<accession>A0A2Z7DAJ3</accession>
<organism evidence="2 3">
    <name type="scientific">Dorcoceras hygrometricum</name>
    <dbReference type="NCBI Taxonomy" id="472368"/>
    <lineage>
        <taxon>Eukaryota</taxon>
        <taxon>Viridiplantae</taxon>
        <taxon>Streptophyta</taxon>
        <taxon>Embryophyta</taxon>
        <taxon>Tracheophyta</taxon>
        <taxon>Spermatophyta</taxon>
        <taxon>Magnoliopsida</taxon>
        <taxon>eudicotyledons</taxon>
        <taxon>Gunneridae</taxon>
        <taxon>Pentapetalae</taxon>
        <taxon>asterids</taxon>
        <taxon>lamiids</taxon>
        <taxon>Lamiales</taxon>
        <taxon>Gesneriaceae</taxon>
        <taxon>Didymocarpoideae</taxon>
        <taxon>Trichosporeae</taxon>
        <taxon>Loxocarpinae</taxon>
        <taxon>Dorcoceras</taxon>
    </lineage>
</organism>
<protein>
    <submittedName>
        <fullName evidence="2">Uncharacterized protein</fullName>
    </submittedName>
</protein>
<sequence>MGIDQLKLHSVQPGYLKNLQIPTKTQASQKQGKETRSNLSPSTITAQWSSGATTQPATISMIALDLSGATTQPADHNASSYWVINQTSGSIYHAEHSSSSLLNSAVLLALPELTEDAYEIKFESSKEQKNEWSTITKMLEPATTSRSLNSSI</sequence>
<keyword evidence="3" id="KW-1185">Reference proteome</keyword>
<gene>
    <name evidence="2" type="ORF">F511_28835</name>
</gene>
<evidence type="ECO:0000313" key="2">
    <source>
        <dbReference type="EMBL" id="KZV54398.1"/>
    </source>
</evidence>
<feature type="region of interest" description="Disordered" evidence="1">
    <location>
        <begin position="22"/>
        <end position="45"/>
    </location>
</feature>
<evidence type="ECO:0000313" key="3">
    <source>
        <dbReference type="Proteomes" id="UP000250235"/>
    </source>
</evidence>
<reference evidence="2 3" key="1">
    <citation type="journal article" date="2015" name="Proc. Natl. Acad. Sci. U.S.A.">
        <title>The resurrection genome of Boea hygrometrica: A blueprint for survival of dehydration.</title>
        <authorList>
            <person name="Xiao L."/>
            <person name="Yang G."/>
            <person name="Zhang L."/>
            <person name="Yang X."/>
            <person name="Zhao S."/>
            <person name="Ji Z."/>
            <person name="Zhou Q."/>
            <person name="Hu M."/>
            <person name="Wang Y."/>
            <person name="Chen M."/>
            <person name="Xu Y."/>
            <person name="Jin H."/>
            <person name="Xiao X."/>
            <person name="Hu G."/>
            <person name="Bao F."/>
            <person name="Hu Y."/>
            <person name="Wan P."/>
            <person name="Li L."/>
            <person name="Deng X."/>
            <person name="Kuang T."/>
            <person name="Xiang C."/>
            <person name="Zhu J.K."/>
            <person name="Oliver M.J."/>
            <person name="He Y."/>
        </authorList>
    </citation>
    <scope>NUCLEOTIDE SEQUENCE [LARGE SCALE GENOMIC DNA]</scope>
    <source>
        <strain evidence="3">cv. XS01</strain>
    </source>
</reference>
<dbReference type="Proteomes" id="UP000250235">
    <property type="component" value="Unassembled WGS sequence"/>
</dbReference>
<proteinExistence type="predicted"/>
<name>A0A2Z7DAJ3_9LAMI</name>